<dbReference type="AlphaFoldDB" id="A0AA41ERS1"/>
<dbReference type="Gene3D" id="1.20.120.350">
    <property type="entry name" value="Voltage-gated potassium channels. Chain C"/>
    <property type="match status" value="1"/>
</dbReference>
<evidence type="ECO:0000256" key="9">
    <source>
        <dbReference type="SAM" id="Phobius"/>
    </source>
</evidence>
<keyword evidence="4 9" id="KW-1133">Transmembrane helix</keyword>
<reference evidence="11" key="2">
    <citation type="submission" date="2022-09" db="EMBL/GenBank/DDBJ databases">
        <title>Genome-inferred correspondence between phylogeny and metabolic traits in the wild Drosophila gut microbiome.</title>
        <authorList>
            <person name="Bueno E."/>
            <person name="Blow F."/>
            <person name="Douglas A.E."/>
        </authorList>
    </citation>
    <scope>NUCLEOTIDE SEQUENCE</scope>
    <source>
        <strain evidence="11">Dm-2019-70</strain>
    </source>
</reference>
<comment type="caution">
    <text evidence="11">The sequence shown here is derived from an EMBL/GenBank/DDBJ whole genome shotgun (WGS) entry which is preliminary data.</text>
</comment>
<feature type="coiled-coil region" evidence="8">
    <location>
        <begin position="227"/>
        <end position="258"/>
    </location>
</feature>
<feature type="domain" description="Potassium channel" evidence="10">
    <location>
        <begin position="147"/>
        <end position="219"/>
    </location>
</feature>
<accession>A0AA41ERS1</accession>
<gene>
    <name evidence="11" type="ORF">JK167_12690</name>
</gene>
<comment type="subcellular location">
    <subcellularLocation>
        <location evidence="1">Membrane</location>
        <topology evidence="1">Multi-pass membrane protein</topology>
    </subcellularLocation>
</comment>
<protein>
    <submittedName>
        <fullName evidence="11">Potassium channel family protein</fullName>
    </submittedName>
</protein>
<evidence type="ECO:0000313" key="11">
    <source>
        <dbReference type="EMBL" id="MBS1011674.1"/>
    </source>
</evidence>
<evidence type="ECO:0000256" key="1">
    <source>
        <dbReference type="ARBA" id="ARBA00004141"/>
    </source>
</evidence>
<dbReference type="SUPFAM" id="SSF81324">
    <property type="entry name" value="Voltage-gated potassium channels"/>
    <property type="match status" value="1"/>
</dbReference>
<organism evidence="11 12">
    <name type="scientific">Levilactobacillus brevis</name>
    <name type="common">Lactobacillus brevis</name>
    <dbReference type="NCBI Taxonomy" id="1580"/>
    <lineage>
        <taxon>Bacteria</taxon>
        <taxon>Bacillati</taxon>
        <taxon>Bacillota</taxon>
        <taxon>Bacilli</taxon>
        <taxon>Lactobacillales</taxon>
        <taxon>Lactobacillaceae</taxon>
        <taxon>Levilactobacillus</taxon>
    </lineage>
</organism>
<evidence type="ECO:0000256" key="8">
    <source>
        <dbReference type="SAM" id="Coils"/>
    </source>
</evidence>
<evidence type="ECO:0000256" key="5">
    <source>
        <dbReference type="ARBA" id="ARBA00023065"/>
    </source>
</evidence>
<dbReference type="InterPro" id="IPR028325">
    <property type="entry name" value="VG_K_chnl"/>
</dbReference>
<dbReference type="GO" id="GO:0008076">
    <property type="term" value="C:voltage-gated potassium channel complex"/>
    <property type="evidence" value="ECO:0007669"/>
    <property type="project" value="InterPro"/>
</dbReference>
<dbReference type="GO" id="GO:0001508">
    <property type="term" value="P:action potential"/>
    <property type="evidence" value="ECO:0007669"/>
    <property type="project" value="TreeGrafter"/>
</dbReference>
<keyword evidence="5" id="KW-0406">Ion transport</keyword>
<evidence type="ECO:0000256" key="3">
    <source>
        <dbReference type="ARBA" id="ARBA00022692"/>
    </source>
</evidence>
<name>A0AA41ERS1_LEVBR</name>
<dbReference type="Gene3D" id="1.10.287.70">
    <property type="match status" value="1"/>
</dbReference>
<feature type="transmembrane region" description="Helical" evidence="9">
    <location>
        <begin position="199"/>
        <end position="220"/>
    </location>
</feature>
<evidence type="ECO:0000256" key="2">
    <source>
        <dbReference type="ARBA" id="ARBA00022448"/>
    </source>
</evidence>
<dbReference type="Proteomes" id="UP000676478">
    <property type="component" value="Unassembled WGS sequence"/>
</dbReference>
<feature type="transmembrane region" description="Helical" evidence="9">
    <location>
        <begin position="135"/>
        <end position="159"/>
    </location>
</feature>
<feature type="transmembrane region" description="Helical" evidence="9">
    <location>
        <begin position="16"/>
        <end position="38"/>
    </location>
</feature>
<keyword evidence="7 11" id="KW-0407">Ion channel</keyword>
<feature type="transmembrane region" description="Helical" evidence="9">
    <location>
        <begin position="171"/>
        <end position="187"/>
    </location>
</feature>
<sequence>MNRLKLYLQHNRHLLLVLYYLVIIFAATLSLVILILNICYRVNTKKSPYMYFDILSLSIFSLDYFVRLFIAKNKYSFFKKNIFELLAILPFHSLFSFFRIFRVFQISNIFMFTRIAQIFNSSQILLRNKKKIKNFIAFSGILYILVISLLTLAISAFIFSLAERHSYGNSLWWAIVTATTVGYGGIIPKTIIGRITACILMVVGIGFIGTLTSSLCSFFINKHTTPKNDENQKILQELEKLNETNKKLNKKMDILQKKIDSKS</sequence>
<evidence type="ECO:0000256" key="7">
    <source>
        <dbReference type="ARBA" id="ARBA00023303"/>
    </source>
</evidence>
<dbReference type="RefSeq" id="WP_085769649.1">
    <property type="nucleotide sequence ID" value="NZ_CP019737.1"/>
</dbReference>
<dbReference type="PRINTS" id="PR00169">
    <property type="entry name" value="KCHANNEL"/>
</dbReference>
<feature type="transmembrane region" description="Helical" evidence="9">
    <location>
        <begin position="50"/>
        <end position="70"/>
    </location>
</feature>
<evidence type="ECO:0000256" key="4">
    <source>
        <dbReference type="ARBA" id="ARBA00022989"/>
    </source>
</evidence>
<evidence type="ECO:0000313" key="12">
    <source>
        <dbReference type="Proteomes" id="UP000676478"/>
    </source>
</evidence>
<feature type="transmembrane region" description="Helical" evidence="9">
    <location>
        <begin position="82"/>
        <end position="101"/>
    </location>
</feature>
<keyword evidence="6 9" id="KW-0472">Membrane</keyword>
<dbReference type="PANTHER" id="PTHR11537:SF254">
    <property type="entry name" value="POTASSIUM VOLTAGE-GATED CHANNEL PROTEIN SHAB"/>
    <property type="match status" value="1"/>
</dbReference>
<dbReference type="PANTHER" id="PTHR11537">
    <property type="entry name" value="VOLTAGE-GATED POTASSIUM CHANNEL"/>
    <property type="match status" value="1"/>
</dbReference>
<dbReference type="EMBL" id="JAERKF010000021">
    <property type="protein sequence ID" value="MBS1011674.1"/>
    <property type="molecule type" value="Genomic_DNA"/>
</dbReference>
<evidence type="ECO:0000259" key="10">
    <source>
        <dbReference type="Pfam" id="PF07885"/>
    </source>
</evidence>
<dbReference type="GO" id="GO:0005249">
    <property type="term" value="F:voltage-gated potassium channel activity"/>
    <property type="evidence" value="ECO:0007669"/>
    <property type="project" value="InterPro"/>
</dbReference>
<dbReference type="InterPro" id="IPR013099">
    <property type="entry name" value="K_chnl_dom"/>
</dbReference>
<dbReference type="Pfam" id="PF07885">
    <property type="entry name" value="Ion_trans_2"/>
    <property type="match status" value="1"/>
</dbReference>
<keyword evidence="3 9" id="KW-0812">Transmembrane</keyword>
<keyword evidence="8" id="KW-0175">Coiled coil</keyword>
<proteinExistence type="predicted"/>
<dbReference type="InterPro" id="IPR027359">
    <property type="entry name" value="Volt_channel_dom_sf"/>
</dbReference>
<keyword evidence="2" id="KW-0813">Transport</keyword>
<evidence type="ECO:0000256" key="6">
    <source>
        <dbReference type="ARBA" id="ARBA00023136"/>
    </source>
</evidence>
<reference evidence="11" key="1">
    <citation type="submission" date="2020-12" db="EMBL/GenBank/DDBJ databases">
        <authorList>
            <person name="Mcmullen J.G."/>
        </authorList>
    </citation>
    <scope>NUCLEOTIDE SEQUENCE</scope>
    <source>
        <strain evidence="11">Dm-2019-70</strain>
    </source>
</reference>